<comment type="caution">
    <text evidence="3">The sequence shown here is derived from an EMBL/GenBank/DDBJ whole genome shotgun (WGS) entry which is preliminary data.</text>
</comment>
<dbReference type="EMBL" id="CM026423">
    <property type="protein sequence ID" value="KAG0581973.1"/>
    <property type="molecule type" value="Genomic_DNA"/>
</dbReference>
<dbReference type="Proteomes" id="UP000822688">
    <property type="component" value="Chromosome 3"/>
</dbReference>
<dbReference type="AlphaFoldDB" id="A0A8T0IHN8"/>
<reference evidence="3" key="1">
    <citation type="submission" date="2020-06" db="EMBL/GenBank/DDBJ databases">
        <title>WGS assembly of Ceratodon purpureus strain R40.</title>
        <authorList>
            <person name="Carey S.B."/>
            <person name="Jenkins J."/>
            <person name="Shu S."/>
            <person name="Lovell J.T."/>
            <person name="Sreedasyam A."/>
            <person name="Maumus F."/>
            <person name="Tiley G.P."/>
            <person name="Fernandez-Pozo N."/>
            <person name="Barry K."/>
            <person name="Chen C."/>
            <person name="Wang M."/>
            <person name="Lipzen A."/>
            <person name="Daum C."/>
            <person name="Saski C.A."/>
            <person name="Payton A.C."/>
            <person name="Mcbreen J.C."/>
            <person name="Conrad R.E."/>
            <person name="Kollar L.M."/>
            <person name="Olsson S."/>
            <person name="Huttunen S."/>
            <person name="Landis J.B."/>
            <person name="Wickett N.J."/>
            <person name="Johnson M.G."/>
            <person name="Rensing S.A."/>
            <person name="Grimwood J."/>
            <person name="Schmutz J."/>
            <person name="Mcdaniel S.F."/>
        </authorList>
    </citation>
    <scope>NUCLEOTIDE SEQUENCE</scope>
    <source>
        <strain evidence="3">R40</strain>
    </source>
</reference>
<evidence type="ECO:0000256" key="1">
    <source>
        <dbReference type="SAM" id="MobiDB-lite"/>
    </source>
</evidence>
<proteinExistence type="predicted"/>
<gene>
    <name evidence="3" type="ORF">KC19_3G024700</name>
</gene>
<evidence type="ECO:0008006" key="5">
    <source>
        <dbReference type="Google" id="ProtNLM"/>
    </source>
</evidence>
<feature type="transmembrane region" description="Helical" evidence="2">
    <location>
        <begin position="244"/>
        <end position="265"/>
    </location>
</feature>
<keyword evidence="4" id="KW-1185">Reference proteome</keyword>
<dbReference type="PANTHER" id="PTHR33287">
    <property type="entry name" value="OS03G0453550 PROTEIN"/>
    <property type="match status" value="1"/>
</dbReference>
<name>A0A8T0IHN8_CERPU</name>
<feature type="transmembrane region" description="Helical" evidence="2">
    <location>
        <begin position="142"/>
        <end position="159"/>
    </location>
</feature>
<evidence type="ECO:0000313" key="4">
    <source>
        <dbReference type="Proteomes" id="UP000822688"/>
    </source>
</evidence>
<feature type="transmembrane region" description="Helical" evidence="2">
    <location>
        <begin position="171"/>
        <end position="190"/>
    </location>
</feature>
<accession>A0A8T0IHN8</accession>
<sequence>MGSTPGAGGQAIPDTVFADIESELVEYDERECLLANAYREEEQRRREREEEDRSRDRERAQTQAGGVNLASFPNGLGVGGVDSDEEAAGELSYCYNEIKNLVLIEKSLIHKKALEEWTRKENLFTARVERKTKKVDSLKNEVYQLLGFFSVFQGVLLTAVSQSNLLHCNNLWSPIVLSVLASIVTIAAIAQKLYQISSLLGTISSEEQAVKDVVHRGQELRREGKNFVFAKFSKNKQKEPKKNYFRLYAVLVLSFLVLFTVAFALSHWRILCYPGSTGSPASPPT</sequence>
<protein>
    <recommendedName>
        <fullName evidence="5">Transmembrane protein</fullName>
    </recommendedName>
</protein>
<keyword evidence="2" id="KW-0472">Membrane</keyword>
<evidence type="ECO:0000313" key="3">
    <source>
        <dbReference type="EMBL" id="KAG0581973.1"/>
    </source>
</evidence>
<feature type="region of interest" description="Disordered" evidence="1">
    <location>
        <begin position="38"/>
        <end position="64"/>
    </location>
</feature>
<evidence type="ECO:0000256" key="2">
    <source>
        <dbReference type="SAM" id="Phobius"/>
    </source>
</evidence>
<dbReference type="PANTHER" id="PTHR33287:SF11">
    <property type="entry name" value="OS03G0778400 PROTEIN"/>
    <property type="match status" value="1"/>
</dbReference>
<feature type="compositionally biased region" description="Basic and acidic residues" evidence="1">
    <location>
        <begin position="38"/>
        <end position="60"/>
    </location>
</feature>
<organism evidence="3 4">
    <name type="scientific">Ceratodon purpureus</name>
    <name type="common">Fire moss</name>
    <name type="synonym">Dicranum purpureum</name>
    <dbReference type="NCBI Taxonomy" id="3225"/>
    <lineage>
        <taxon>Eukaryota</taxon>
        <taxon>Viridiplantae</taxon>
        <taxon>Streptophyta</taxon>
        <taxon>Embryophyta</taxon>
        <taxon>Bryophyta</taxon>
        <taxon>Bryophytina</taxon>
        <taxon>Bryopsida</taxon>
        <taxon>Dicranidae</taxon>
        <taxon>Pseudoditrichales</taxon>
        <taxon>Ditrichaceae</taxon>
        <taxon>Ceratodon</taxon>
    </lineage>
</organism>
<keyword evidence="2" id="KW-0812">Transmembrane</keyword>
<keyword evidence="2" id="KW-1133">Transmembrane helix</keyword>